<reference evidence="10 11" key="3">
    <citation type="journal article" date="2013" name="Rice">
        <title>Improvement of the Oryza sativa Nipponbare reference genome using next generation sequence and optical map data.</title>
        <authorList>
            <person name="Kawahara Y."/>
            <person name="de la Bastide M."/>
            <person name="Hamilton J.P."/>
            <person name="Kanamori H."/>
            <person name="McCombie W.R."/>
            <person name="Ouyang S."/>
            <person name="Schwartz D.C."/>
            <person name="Tanaka T."/>
            <person name="Wu J."/>
            <person name="Zhou S."/>
            <person name="Childs K.L."/>
            <person name="Davidson R.M."/>
            <person name="Lin H."/>
            <person name="Quesada-Ocampo L."/>
            <person name="Vaillancourt B."/>
            <person name="Sakai H."/>
            <person name="Lee S.S."/>
            <person name="Kim J."/>
            <person name="Numa H."/>
            <person name="Itoh T."/>
            <person name="Buell C.R."/>
            <person name="Matsumoto T."/>
        </authorList>
    </citation>
    <scope>NUCLEOTIDE SEQUENCE [LARGE SCALE GENOMIC DNA]</scope>
    <source>
        <strain evidence="11">cv. Nipponbare</strain>
    </source>
</reference>
<feature type="region of interest" description="Disordered" evidence="9">
    <location>
        <begin position="207"/>
        <end position="336"/>
    </location>
</feature>
<gene>
    <name evidence="10" type="ordered locus">Os02g0196700</name>
    <name evidence="10" type="ORF">OSNPB_020196700</name>
</gene>
<keyword evidence="7" id="KW-0961">Cell wall biogenesis/degradation</keyword>
<keyword evidence="12 13" id="KW-1267">Proteomics identification</keyword>
<dbReference type="Gene3D" id="2.160.20.10">
    <property type="entry name" value="Single-stranded right-handed beta-helix, Pectin lyase-like"/>
    <property type="match status" value="1"/>
</dbReference>
<dbReference type="InterPro" id="IPR000743">
    <property type="entry name" value="Glyco_hydro_28"/>
</dbReference>
<reference evidence="11" key="1">
    <citation type="journal article" date="2005" name="Nature">
        <title>The map-based sequence of the rice genome.</title>
        <authorList>
            <consortium name="International rice genome sequencing project (IRGSP)"/>
            <person name="Matsumoto T."/>
            <person name="Wu J."/>
            <person name="Kanamori H."/>
            <person name="Katayose Y."/>
            <person name="Fujisawa M."/>
            <person name="Namiki N."/>
            <person name="Mizuno H."/>
            <person name="Yamamoto K."/>
            <person name="Antonio B.A."/>
            <person name="Baba T."/>
            <person name="Sakata K."/>
            <person name="Nagamura Y."/>
            <person name="Aoki H."/>
            <person name="Arikawa K."/>
            <person name="Arita K."/>
            <person name="Bito T."/>
            <person name="Chiden Y."/>
            <person name="Fujitsuka N."/>
            <person name="Fukunaka R."/>
            <person name="Hamada M."/>
            <person name="Harada C."/>
            <person name="Hayashi A."/>
            <person name="Hijishita S."/>
            <person name="Honda M."/>
            <person name="Hosokawa S."/>
            <person name="Ichikawa Y."/>
            <person name="Idonuma A."/>
            <person name="Iijima M."/>
            <person name="Ikeda M."/>
            <person name="Ikeno M."/>
            <person name="Ito K."/>
            <person name="Ito S."/>
            <person name="Ito T."/>
            <person name="Ito Y."/>
            <person name="Ito Y."/>
            <person name="Iwabuchi A."/>
            <person name="Kamiya K."/>
            <person name="Karasawa W."/>
            <person name="Kurita K."/>
            <person name="Katagiri S."/>
            <person name="Kikuta A."/>
            <person name="Kobayashi H."/>
            <person name="Kobayashi N."/>
            <person name="Machita K."/>
            <person name="Maehara T."/>
            <person name="Masukawa M."/>
            <person name="Mizubayashi T."/>
            <person name="Mukai Y."/>
            <person name="Nagasaki H."/>
            <person name="Nagata Y."/>
            <person name="Naito S."/>
            <person name="Nakashima M."/>
            <person name="Nakama Y."/>
            <person name="Nakamichi Y."/>
            <person name="Nakamura M."/>
            <person name="Meguro A."/>
            <person name="Negishi M."/>
            <person name="Ohta I."/>
            <person name="Ohta T."/>
            <person name="Okamoto M."/>
            <person name="Ono N."/>
            <person name="Saji S."/>
            <person name="Sakaguchi M."/>
            <person name="Sakai K."/>
            <person name="Shibata M."/>
            <person name="Shimokawa T."/>
            <person name="Song J."/>
            <person name="Takazaki Y."/>
            <person name="Terasawa K."/>
            <person name="Tsugane M."/>
            <person name="Tsuji K."/>
            <person name="Ueda S."/>
            <person name="Waki K."/>
            <person name="Yamagata H."/>
            <person name="Yamamoto M."/>
            <person name="Yamamoto S."/>
            <person name="Yamane H."/>
            <person name="Yoshiki S."/>
            <person name="Yoshihara R."/>
            <person name="Yukawa K."/>
            <person name="Zhong H."/>
            <person name="Yano M."/>
            <person name="Yuan Q."/>
            <person name="Ouyang S."/>
            <person name="Liu J."/>
            <person name="Jones K.M."/>
            <person name="Gansberger K."/>
            <person name="Moffat K."/>
            <person name="Hill J."/>
            <person name="Bera J."/>
            <person name="Fadrosh D."/>
            <person name="Jin S."/>
            <person name="Johri S."/>
            <person name="Kim M."/>
            <person name="Overton L."/>
            <person name="Reardon M."/>
            <person name="Tsitrin T."/>
            <person name="Vuong H."/>
            <person name="Weaver B."/>
            <person name="Ciecko A."/>
            <person name="Tallon L."/>
            <person name="Jackson J."/>
            <person name="Pai G."/>
            <person name="Aken S.V."/>
            <person name="Utterback T."/>
            <person name="Reidmuller S."/>
            <person name="Feldblyum T."/>
            <person name="Hsiao J."/>
            <person name="Zismann V."/>
            <person name="Iobst S."/>
            <person name="de Vazeille A.R."/>
            <person name="Buell C.R."/>
            <person name="Ying K."/>
            <person name="Li Y."/>
            <person name="Lu T."/>
            <person name="Huang Y."/>
            <person name="Zhao Q."/>
            <person name="Feng Q."/>
            <person name="Zhang L."/>
            <person name="Zhu J."/>
            <person name="Weng Q."/>
            <person name="Mu J."/>
            <person name="Lu Y."/>
            <person name="Fan D."/>
            <person name="Liu Y."/>
            <person name="Guan J."/>
            <person name="Zhang Y."/>
            <person name="Yu S."/>
            <person name="Liu X."/>
            <person name="Zhang Y."/>
            <person name="Hong G."/>
            <person name="Han B."/>
            <person name="Choisne N."/>
            <person name="Demange N."/>
            <person name="Orjeda G."/>
            <person name="Samain S."/>
            <person name="Cattolico L."/>
            <person name="Pelletier E."/>
            <person name="Couloux A."/>
            <person name="Segurens B."/>
            <person name="Wincker P."/>
            <person name="D'Hont A."/>
            <person name="Scarpelli C."/>
            <person name="Weissenbach J."/>
            <person name="Salanoubat M."/>
            <person name="Quetier F."/>
            <person name="Yu Y."/>
            <person name="Kim H.R."/>
            <person name="Rambo T."/>
            <person name="Currie J."/>
            <person name="Collura K."/>
            <person name="Luo M."/>
            <person name="Yang T."/>
            <person name="Ammiraju J.S.S."/>
            <person name="Engler F."/>
            <person name="Soderlund C."/>
            <person name="Wing R.A."/>
            <person name="Palmer L.E."/>
            <person name="de la Bastide M."/>
            <person name="Spiegel L."/>
            <person name="Nascimento L."/>
            <person name="Zutavern T."/>
            <person name="O'Shaughnessy A."/>
            <person name="Dike S."/>
            <person name="Dedhia N."/>
            <person name="Preston R."/>
            <person name="Balija V."/>
            <person name="McCombie W.R."/>
            <person name="Chow T."/>
            <person name="Chen H."/>
            <person name="Chung M."/>
            <person name="Chen C."/>
            <person name="Shaw J."/>
            <person name="Wu H."/>
            <person name="Hsiao K."/>
            <person name="Chao Y."/>
            <person name="Chu M."/>
            <person name="Cheng C."/>
            <person name="Hour A."/>
            <person name="Lee P."/>
            <person name="Lin S."/>
            <person name="Lin Y."/>
            <person name="Liou J."/>
            <person name="Liu S."/>
            <person name="Hsing Y."/>
            <person name="Raghuvanshi S."/>
            <person name="Mohanty A."/>
            <person name="Bharti A.K."/>
            <person name="Gaur A."/>
            <person name="Gupta V."/>
            <person name="Kumar D."/>
            <person name="Ravi V."/>
            <person name="Vij S."/>
            <person name="Kapur A."/>
            <person name="Khurana P."/>
            <person name="Khurana P."/>
            <person name="Khurana J.P."/>
            <person name="Tyagi A.K."/>
            <person name="Gaikwad K."/>
            <person name="Singh A."/>
            <person name="Dalal V."/>
            <person name="Srivastava S."/>
            <person name="Dixit A."/>
            <person name="Pal A.K."/>
            <person name="Ghazi I.A."/>
            <person name="Yadav M."/>
            <person name="Pandit A."/>
            <person name="Bhargava A."/>
            <person name="Sureshbabu K."/>
            <person name="Batra K."/>
            <person name="Sharma T.R."/>
            <person name="Mohapatra T."/>
            <person name="Singh N.K."/>
            <person name="Messing J."/>
            <person name="Nelson A.B."/>
            <person name="Fuks G."/>
            <person name="Kavchok S."/>
            <person name="Keizer G."/>
            <person name="Linton E."/>
            <person name="Llaca V."/>
            <person name="Song R."/>
            <person name="Tanyolac B."/>
            <person name="Young S."/>
            <person name="Ho-Il K."/>
            <person name="Hahn J.H."/>
            <person name="Sangsakoo G."/>
            <person name="Vanavichit A."/>
            <person name="de Mattos Luiz.A.T."/>
            <person name="Zimmer P.D."/>
            <person name="Malone G."/>
            <person name="Dellagostin O."/>
            <person name="de Oliveira A.C."/>
            <person name="Bevan M."/>
            <person name="Bancroft I."/>
            <person name="Minx P."/>
            <person name="Cordum H."/>
            <person name="Wilson R."/>
            <person name="Cheng Z."/>
            <person name="Jin W."/>
            <person name="Jiang J."/>
            <person name="Leong S.A."/>
            <person name="Iwama H."/>
            <person name="Gojobori T."/>
            <person name="Itoh T."/>
            <person name="Niimura Y."/>
            <person name="Fujii Y."/>
            <person name="Habara T."/>
            <person name="Sakai H."/>
            <person name="Sato Y."/>
            <person name="Wilson G."/>
            <person name="Kumar K."/>
            <person name="McCouch S."/>
            <person name="Juretic N."/>
            <person name="Hoen D."/>
            <person name="Wright S."/>
            <person name="Bruskiewich R."/>
            <person name="Bureau T."/>
            <person name="Miyao A."/>
            <person name="Hirochika H."/>
            <person name="Nishikawa T."/>
            <person name="Kadowaki K."/>
            <person name="Sugiura M."/>
            <person name="Burr B."/>
            <person name="Sasaki T."/>
        </authorList>
    </citation>
    <scope>NUCLEOTIDE SEQUENCE [LARGE SCALE GENOMIC DNA]</scope>
    <source>
        <strain evidence="11">cv. Nipponbare</strain>
    </source>
</reference>
<keyword evidence="5 8" id="KW-0378">Hydrolase</keyword>
<dbReference type="FunCoup" id="A0A0P0VFW7">
    <property type="interactions" value="41"/>
</dbReference>
<proteinExistence type="evidence at protein level"/>
<evidence type="ECO:0000313" key="10">
    <source>
        <dbReference type="EMBL" id="BAS77459.1"/>
    </source>
</evidence>
<evidence type="ECO:0000256" key="6">
    <source>
        <dbReference type="ARBA" id="ARBA00023295"/>
    </source>
</evidence>
<dbReference type="GO" id="GO:0071555">
    <property type="term" value="P:cell wall organization"/>
    <property type="evidence" value="ECO:0007669"/>
    <property type="project" value="UniProtKB-KW"/>
</dbReference>
<dbReference type="EMBL" id="AP014958">
    <property type="protein sequence ID" value="BAS77459.1"/>
    <property type="molecule type" value="Genomic_DNA"/>
</dbReference>
<organism evidence="10 11">
    <name type="scientific">Oryza sativa subsp. japonica</name>
    <name type="common">Rice</name>
    <dbReference type="NCBI Taxonomy" id="39947"/>
    <lineage>
        <taxon>Eukaryota</taxon>
        <taxon>Viridiplantae</taxon>
        <taxon>Streptophyta</taxon>
        <taxon>Embryophyta</taxon>
        <taxon>Tracheophyta</taxon>
        <taxon>Spermatophyta</taxon>
        <taxon>Magnoliopsida</taxon>
        <taxon>Liliopsida</taxon>
        <taxon>Poales</taxon>
        <taxon>Poaceae</taxon>
        <taxon>BOP clade</taxon>
        <taxon>Oryzoideae</taxon>
        <taxon>Oryzeae</taxon>
        <taxon>Oryzinae</taxon>
        <taxon>Oryza</taxon>
        <taxon>Oryza sativa</taxon>
    </lineage>
</organism>
<evidence type="ECO:0007829" key="12">
    <source>
        <dbReference type="PeptideAtlas" id="A0A0P0VFW7"/>
    </source>
</evidence>
<dbReference type="AlphaFoldDB" id="A0A0P0VFW7"/>
<dbReference type="Proteomes" id="UP000059680">
    <property type="component" value="Chromosome 2"/>
</dbReference>
<dbReference type="GO" id="GO:0005975">
    <property type="term" value="P:carbohydrate metabolic process"/>
    <property type="evidence" value="ECO:0007669"/>
    <property type="project" value="InterPro"/>
</dbReference>
<protein>
    <submittedName>
        <fullName evidence="10">Os02g0196700 protein</fullName>
    </submittedName>
</protein>
<feature type="compositionally biased region" description="Basic residues" evidence="9">
    <location>
        <begin position="256"/>
        <end position="287"/>
    </location>
</feature>
<evidence type="ECO:0000256" key="2">
    <source>
        <dbReference type="ARBA" id="ARBA00008834"/>
    </source>
</evidence>
<sequence>MVSSTRRTTSSLSATTAAAIAAAAAALMVSVAFATAQYTPATPAAPGAAAAGAAAGATPAAPYTPATPGAAGAAPSVPAGPLDIAQLGAKGDGTSDSTAFVLQAWKNACNATGTQKIVIPPGNYLTGALNLKGPCTSSIILRLDGNLLGTGDLNAYKTNWIEVEHVDNFAINGHGIIDGQGPLVWTHNQCNKNYNCKILPNVSNPHPHQLGDRLLDERDSEGDNAEEQQVLPPQHIREQERGDRQGDHHVAGGQPKHGRHPRRRLHQHHHQLHHHRRRRRLHLHRPRHQDGPRQRRPLWPRSRHLRRQPRPVQGREGRGGHHRHQLHDKGHHERPPDQVVRGLQVAAEGDQVPVRRHHHGQRELPDHHRPEVLPQQHLLRVRHVQGRRHRHRLQEHRRHVGDARGRHAQLRQQPAVPGHPAAQRRPQVRRPREHHPLRLQERRRQVQQRRQGARLRLIFILLYYSSVSYYKVICFFLKPIFSKFDQSFLKNIVVFSI</sequence>
<feature type="region of interest" description="Disordered" evidence="9">
    <location>
        <begin position="348"/>
        <end position="367"/>
    </location>
</feature>
<evidence type="ECO:0007829" key="13">
    <source>
        <dbReference type="ProteomicsDB" id="A0A0P0VFW7"/>
    </source>
</evidence>
<dbReference type="eggNOG" id="ENOG502R5DF">
    <property type="taxonomic scope" value="Eukaryota"/>
</dbReference>
<evidence type="ECO:0000256" key="8">
    <source>
        <dbReference type="RuleBase" id="RU361169"/>
    </source>
</evidence>
<evidence type="ECO:0000256" key="5">
    <source>
        <dbReference type="ARBA" id="ARBA00022801"/>
    </source>
</evidence>
<evidence type="ECO:0000313" key="11">
    <source>
        <dbReference type="Proteomes" id="UP000059680"/>
    </source>
</evidence>
<dbReference type="PANTHER" id="PTHR31375">
    <property type="match status" value="1"/>
</dbReference>
<keyword evidence="4" id="KW-0964">Secreted</keyword>
<reference evidence="10 11" key="2">
    <citation type="journal article" date="2013" name="Plant Cell Physiol.">
        <title>Rice Annotation Project Database (RAP-DB): an integrative and interactive database for rice genomics.</title>
        <authorList>
            <person name="Sakai H."/>
            <person name="Lee S.S."/>
            <person name="Tanaka T."/>
            <person name="Numa H."/>
            <person name="Kim J."/>
            <person name="Kawahara Y."/>
            <person name="Wakimoto H."/>
            <person name="Yang C.C."/>
            <person name="Iwamoto M."/>
            <person name="Abe T."/>
            <person name="Yamada Y."/>
            <person name="Muto A."/>
            <person name="Inokuchi H."/>
            <person name="Ikemura T."/>
            <person name="Matsumoto T."/>
            <person name="Sasaki T."/>
            <person name="Itoh T."/>
        </authorList>
    </citation>
    <scope>NUCLEOTIDE SEQUENCE [LARGE SCALE GENOMIC DNA]</scope>
    <source>
        <strain evidence="11">cv. Nipponbare</strain>
    </source>
</reference>
<keyword evidence="6 8" id="KW-0326">Glycosidase</keyword>
<dbReference type="SUPFAM" id="SSF51126">
    <property type="entry name" value="Pectin lyase-like"/>
    <property type="match status" value="1"/>
</dbReference>
<evidence type="ECO:0000256" key="7">
    <source>
        <dbReference type="ARBA" id="ARBA00023316"/>
    </source>
</evidence>
<dbReference type="Gramene" id="Os02t0196700-00">
    <property type="protein sequence ID" value="Os02t0196700-00"/>
    <property type="gene ID" value="Os02g0196700"/>
</dbReference>
<comment type="similarity">
    <text evidence="2 8">Belongs to the glycosyl hydrolase 28 family.</text>
</comment>
<dbReference type="Pfam" id="PF00295">
    <property type="entry name" value="Glyco_hydro_28"/>
    <property type="match status" value="1"/>
</dbReference>
<dbReference type="InParanoid" id="A0A0P0VFW7"/>
<evidence type="ECO:0000256" key="9">
    <source>
        <dbReference type="SAM" id="MobiDB-lite"/>
    </source>
</evidence>
<feature type="compositionally biased region" description="Basic residues" evidence="9">
    <location>
        <begin position="384"/>
        <end position="399"/>
    </location>
</feature>
<dbReference type="STRING" id="39947.A0A0P0VFW7"/>
<feature type="compositionally biased region" description="Basic and acidic residues" evidence="9">
    <location>
        <begin position="235"/>
        <end position="250"/>
    </location>
</feature>
<keyword evidence="3" id="KW-0134">Cell wall</keyword>
<dbReference type="PaxDb" id="39947-A0A0P0VFW7"/>
<feature type="region of interest" description="Disordered" evidence="9">
    <location>
        <begin position="384"/>
        <end position="436"/>
    </location>
</feature>
<comment type="subcellular location">
    <subcellularLocation>
        <location evidence="1">Secreted</location>
        <location evidence="1">Cell wall</location>
    </subcellularLocation>
</comment>
<feature type="compositionally biased region" description="Basic and acidic residues" evidence="9">
    <location>
        <begin position="327"/>
        <end position="336"/>
    </location>
</feature>
<evidence type="ECO:0000256" key="1">
    <source>
        <dbReference type="ARBA" id="ARBA00004191"/>
    </source>
</evidence>
<feature type="compositionally biased region" description="Basic residues" evidence="9">
    <location>
        <begin position="294"/>
        <end position="309"/>
    </location>
</feature>
<keyword evidence="11" id="KW-1185">Reference proteome</keyword>
<accession>A0A0P0VFW7</accession>
<dbReference type="InterPro" id="IPR011050">
    <property type="entry name" value="Pectin_lyase_fold/virulence"/>
</dbReference>
<dbReference type="InterPro" id="IPR012334">
    <property type="entry name" value="Pectin_lyas_fold"/>
</dbReference>
<dbReference type="GO" id="GO:0004650">
    <property type="term" value="F:polygalacturonase activity"/>
    <property type="evidence" value="ECO:0007669"/>
    <property type="project" value="InterPro"/>
</dbReference>
<evidence type="ECO:0000256" key="4">
    <source>
        <dbReference type="ARBA" id="ARBA00022525"/>
    </source>
</evidence>
<name>A0A0P0VFW7_ORYSJ</name>
<evidence type="ECO:0000256" key="3">
    <source>
        <dbReference type="ARBA" id="ARBA00022512"/>
    </source>
</evidence>
<dbReference type="InterPro" id="IPR006311">
    <property type="entry name" value="TAT_signal"/>
</dbReference>
<dbReference type="SMR" id="A0A0P0VFW7"/>
<dbReference type="PROSITE" id="PS51318">
    <property type="entry name" value="TAT"/>
    <property type="match status" value="1"/>
</dbReference>